<name>A0A2G9SDH1_AQUCT</name>
<sequence>ETTKLKSEVQICSGKLQGSIEEKKKVEQKHQAELKKIQASIDEEKKNHQKDLQTVSTQLTEKSLEEKLVLAQEELKSNKNQISSQNKQVKELSALKTTMEQDILTKTKQLKEQGQTLQELQAQKALVDKELSEERASATNLNSTKEKLEGELTKKREELKNVKEGFQKRNQSEVGEADIQHMKKCMPETARENQGSGIPAKTHATGKQTSSLEEAKQLLIQQKLELQGKLEGSTTALQQEKKLQQTLKDEMKRKEDEWKKQHIELQNKLTTETKEKEEQRKKHEENESKLNMQITALNENLATLKKEWQSSQRRVSELEKQTDDLRGEIAVLEATVQNNQDERRALLERYLKSEGEIEKLQAKIVELRKKVDETTYAMEELGRENQSLQIKHSQALNRKWTEDHEVQNCMECGKNFSVTIRRHHCRHCGNIFCAECSAKNALTPSSKKPVRVCNTCFNDLQG</sequence>
<dbReference type="Gene3D" id="1.20.5.390">
    <property type="entry name" value="L1 transposable element, trimerization domain"/>
    <property type="match status" value="1"/>
</dbReference>
<gene>
    <name evidence="7" type="ORF">AB205_0093110</name>
</gene>
<dbReference type="InterPro" id="IPR011011">
    <property type="entry name" value="Znf_FYVE_PHD"/>
</dbReference>
<reference evidence="7" key="1">
    <citation type="submission" date="2017-08" db="EMBL/GenBank/DDBJ databases">
        <title>Assembly of the North American Bullfrog Genome.</title>
        <authorList>
            <person name="Warren R.L."/>
            <person name="Vandervalk B.P."/>
            <person name="Kucuk E."/>
            <person name="Birol I."/>
            <person name="Helbing C."/>
            <person name="Pandoh P."/>
            <person name="Behsaz B."/>
            <person name="Mohamadi H."/>
            <person name="Chu J."/>
            <person name="Jackman S."/>
            <person name="Hammond S.A."/>
            <person name="Veldhoen N."/>
            <person name="Kirk H."/>
            <person name="Zhao Y."/>
            <person name="Coope R."/>
            <person name="Pleasance S."/>
            <person name="Moore R."/>
            <person name="Holt R."/>
        </authorList>
    </citation>
    <scope>NUCLEOTIDE SEQUENCE</scope>
    <source>
        <strain evidence="7">Bruno</strain>
        <tissue evidence="7">Liver</tissue>
    </source>
</reference>
<feature type="domain" description="FYVE-type" evidence="6">
    <location>
        <begin position="403"/>
        <end position="461"/>
    </location>
</feature>
<dbReference type="AlphaFoldDB" id="A0A2G9SDH1"/>
<dbReference type="GO" id="GO:0006897">
    <property type="term" value="P:endocytosis"/>
    <property type="evidence" value="ECO:0007669"/>
    <property type="project" value="TreeGrafter"/>
</dbReference>
<keyword evidence="2 4" id="KW-0863">Zinc-finger</keyword>
<feature type="region of interest" description="Disordered" evidence="5">
    <location>
        <begin position="254"/>
        <end position="287"/>
    </location>
</feature>
<feature type="compositionally biased region" description="Basic and acidic residues" evidence="5">
    <location>
        <begin position="178"/>
        <end position="191"/>
    </location>
</feature>
<keyword evidence="1" id="KW-0479">Metal-binding</keyword>
<feature type="region of interest" description="Disordered" evidence="5">
    <location>
        <begin position="129"/>
        <end position="210"/>
    </location>
</feature>
<dbReference type="EMBL" id="KV924000">
    <property type="protein sequence ID" value="PIO38210.1"/>
    <property type="molecule type" value="Genomic_DNA"/>
</dbReference>
<evidence type="ECO:0000256" key="5">
    <source>
        <dbReference type="SAM" id="MobiDB-lite"/>
    </source>
</evidence>
<dbReference type="Pfam" id="PF01363">
    <property type="entry name" value="FYVE"/>
    <property type="match status" value="1"/>
</dbReference>
<evidence type="ECO:0000256" key="2">
    <source>
        <dbReference type="ARBA" id="ARBA00022771"/>
    </source>
</evidence>
<evidence type="ECO:0000256" key="4">
    <source>
        <dbReference type="PROSITE-ProRule" id="PRU00091"/>
    </source>
</evidence>
<evidence type="ECO:0000313" key="7">
    <source>
        <dbReference type="EMBL" id="PIO38210.1"/>
    </source>
</evidence>
<evidence type="ECO:0000256" key="3">
    <source>
        <dbReference type="ARBA" id="ARBA00022833"/>
    </source>
</evidence>
<dbReference type="GO" id="GO:0005769">
    <property type="term" value="C:early endosome"/>
    <property type="evidence" value="ECO:0007669"/>
    <property type="project" value="TreeGrafter"/>
</dbReference>
<dbReference type="InterPro" id="IPR000306">
    <property type="entry name" value="Znf_FYVE"/>
</dbReference>
<evidence type="ECO:0000259" key="6">
    <source>
        <dbReference type="PROSITE" id="PS50178"/>
    </source>
</evidence>
<dbReference type="Gene3D" id="3.30.40.10">
    <property type="entry name" value="Zinc/RING finger domain, C3HC4 (zinc finger)"/>
    <property type="match status" value="1"/>
</dbReference>
<organism evidence="7">
    <name type="scientific">Aquarana catesbeiana</name>
    <name type="common">American bullfrog</name>
    <name type="synonym">Rana catesbeiana</name>
    <dbReference type="NCBI Taxonomy" id="8400"/>
    <lineage>
        <taxon>Eukaryota</taxon>
        <taxon>Metazoa</taxon>
        <taxon>Chordata</taxon>
        <taxon>Craniata</taxon>
        <taxon>Vertebrata</taxon>
        <taxon>Euteleostomi</taxon>
        <taxon>Amphibia</taxon>
        <taxon>Batrachia</taxon>
        <taxon>Anura</taxon>
        <taxon>Neobatrachia</taxon>
        <taxon>Ranoidea</taxon>
        <taxon>Ranidae</taxon>
        <taxon>Aquarana</taxon>
    </lineage>
</organism>
<dbReference type="InterPro" id="IPR013083">
    <property type="entry name" value="Znf_RING/FYVE/PHD"/>
</dbReference>
<feature type="non-terminal residue" evidence="7">
    <location>
        <position position="1"/>
    </location>
</feature>
<dbReference type="CDD" id="cd15730">
    <property type="entry name" value="FYVE_EEA1"/>
    <property type="match status" value="1"/>
</dbReference>
<dbReference type="PANTHER" id="PTHR23164:SF30">
    <property type="entry name" value="EARLY ENDOSOME ANTIGEN 1"/>
    <property type="match status" value="1"/>
</dbReference>
<feature type="compositionally biased region" description="Basic and acidic residues" evidence="5">
    <location>
        <begin position="144"/>
        <end position="171"/>
    </location>
</feature>
<dbReference type="GO" id="GO:0008270">
    <property type="term" value="F:zinc ion binding"/>
    <property type="evidence" value="ECO:0007669"/>
    <property type="project" value="UniProtKB-KW"/>
</dbReference>
<protein>
    <recommendedName>
        <fullName evidence="6">FYVE-type domain-containing protein</fullName>
    </recommendedName>
</protein>
<evidence type="ECO:0000256" key="1">
    <source>
        <dbReference type="ARBA" id="ARBA00022723"/>
    </source>
</evidence>
<keyword evidence="3" id="KW-0862">Zinc</keyword>
<dbReference type="OrthoDB" id="10018316at2759"/>
<dbReference type="PROSITE" id="PS50178">
    <property type="entry name" value="ZF_FYVE"/>
    <property type="match status" value="1"/>
</dbReference>
<dbReference type="GO" id="GO:0005545">
    <property type="term" value="F:1-phosphatidylinositol binding"/>
    <property type="evidence" value="ECO:0007669"/>
    <property type="project" value="TreeGrafter"/>
</dbReference>
<dbReference type="FunFam" id="3.30.40.10:FF:000180">
    <property type="entry name" value="Early endosome antigen 1"/>
    <property type="match status" value="1"/>
</dbReference>
<dbReference type="SMART" id="SM00064">
    <property type="entry name" value="FYVE"/>
    <property type="match status" value="1"/>
</dbReference>
<dbReference type="PANTHER" id="PTHR23164">
    <property type="entry name" value="EARLY ENDOSOME ANTIGEN 1"/>
    <property type="match status" value="1"/>
</dbReference>
<proteinExistence type="predicted"/>
<dbReference type="InterPro" id="IPR017455">
    <property type="entry name" value="Znf_FYVE-rel"/>
</dbReference>
<dbReference type="SUPFAM" id="SSF57903">
    <property type="entry name" value="FYVE/PHD zinc finger"/>
    <property type="match status" value="1"/>
</dbReference>
<accession>A0A2G9SDH1</accession>